<dbReference type="PRINTS" id="PR00455">
    <property type="entry name" value="HTHTETR"/>
</dbReference>
<dbReference type="Gene3D" id="1.10.357.10">
    <property type="entry name" value="Tetracycline Repressor, domain 2"/>
    <property type="match status" value="1"/>
</dbReference>
<dbReference type="InterPro" id="IPR009057">
    <property type="entry name" value="Homeodomain-like_sf"/>
</dbReference>
<proteinExistence type="predicted"/>
<dbReference type="EMBL" id="LQOY01000248">
    <property type="protein sequence ID" value="ORV67137.1"/>
    <property type="molecule type" value="Genomic_DNA"/>
</dbReference>
<dbReference type="SUPFAM" id="SSF46689">
    <property type="entry name" value="Homeodomain-like"/>
    <property type="match status" value="1"/>
</dbReference>
<accession>A0A1A6BMX6</accession>
<dbReference type="EMBL" id="MAEM01000068">
    <property type="protein sequence ID" value="OBS03554.1"/>
    <property type="molecule type" value="Genomic_DNA"/>
</dbReference>
<dbReference type="Pfam" id="PF21993">
    <property type="entry name" value="TetR_C_13_2"/>
    <property type="match status" value="1"/>
</dbReference>
<evidence type="ECO:0000313" key="6">
    <source>
        <dbReference type="EMBL" id="OBS03554.1"/>
    </source>
</evidence>
<keyword evidence="9" id="KW-1185">Reference proteome</keyword>
<evidence type="ECO:0000313" key="9">
    <source>
        <dbReference type="Proteomes" id="UP000193928"/>
    </source>
</evidence>
<dbReference type="PANTHER" id="PTHR47506:SF3">
    <property type="entry name" value="HTH-TYPE TRANSCRIPTIONAL REGULATOR LMRA"/>
    <property type="match status" value="1"/>
</dbReference>
<evidence type="ECO:0000313" key="7">
    <source>
        <dbReference type="EMBL" id="ORV67137.1"/>
    </source>
</evidence>
<sequence length="188" mass="19434">MPRPDRSRAALLDAAATLFRRQGYAATGLNQILEDAGVKPGSLYHHFPHGKQQLAAAAVEATGSAIEQLLRQLLSTDRPVSDIVDRWIDVLAAGLAGDPRDGCPVEPLATEAVHGSAAVRDAAARAFAGWCAAITDRLGRDGWAPGRAGQAGLAVISLIEGALILSRTSGDTAALDAAKAAARVLLTV</sequence>
<comment type="caution">
    <text evidence="6">The sequence shown here is derived from an EMBL/GenBank/DDBJ whole genome shotgun (WGS) entry which is preliminary data.</text>
</comment>
<evidence type="ECO:0000259" key="5">
    <source>
        <dbReference type="PROSITE" id="PS50977"/>
    </source>
</evidence>
<dbReference type="Proteomes" id="UP000193928">
    <property type="component" value="Unassembled WGS sequence"/>
</dbReference>
<keyword evidence="2 4" id="KW-0238">DNA-binding</keyword>
<dbReference type="Proteomes" id="UP000093757">
    <property type="component" value="Unassembled WGS sequence"/>
</dbReference>
<dbReference type="GO" id="GO:0003677">
    <property type="term" value="F:DNA binding"/>
    <property type="evidence" value="ECO:0007669"/>
    <property type="project" value="UniProtKB-UniRule"/>
</dbReference>
<organism evidence="6 8">
    <name type="scientific">Mycobacterium gordonae</name>
    <dbReference type="NCBI Taxonomy" id="1778"/>
    <lineage>
        <taxon>Bacteria</taxon>
        <taxon>Bacillati</taxon>
        <taxon>Actinomycetota</taxon>
        <taxon>Actinomycetes</taxon>
        <taxon>Mycobacteriales</taxon>
        <taxon>Mycobacteriaceae</taxon>
        <taxon>Mycobacterium</taxon>
    </lineage>
</organism>
<evidence type="ECO:0000256" key="4">
    <source>
        <dbReference type="PROSITE-ProRule" id="PRU00335"/>
    </source>
</evidence>
<dbReference type="OrthoDB" id="4567939at2"/>
<dbReference type="AlphaFoldDB" id="A0A1A6BMX6"/>
<gene>
    <name evidence="6" type="ORF">A9W98_00975</name>
    <name evidence="7" type="ORF">AWC08_09080</name>
</gene>
<evidence type="ECO:0000313" key="8">
    <source>
        <dbReference type="Proteomes" id="UP000093757"/>
    </source>
</evidence>
<feature type="domain" description="HTH tetR-type" evidence="5">
    <location>
        <begin position="5"/>
        <end position="65"/>
    </location>
</feature>
<keyword evidence="3" id="KW-0804">Transcription</keyword>
<name>A0A1A6BMX6_MYCGO</name>
<keyword evidence="1" id="KW-0805">Transcription regulation</keyword>
<dbReference type="PANTHER" id="PTHR47506">
    <property type="entry name" value="TRANSCRIPTIONAL REGULATORY PROTEIN"/>
    <property type="match status" value="1"/>
</dbReference>
<evidence type="ECO:0000256" key="1">
    <source>
        <dbReference type="ARBA" id="ARBA00023015"/>
    </source>
</evidence>
<dbReference type="Pfam" id="PF00440">
    <property type="entry name" value="TetR_N"/>
    <property type="match status" value="1"/>
</dbReference>
<dbReference type="PROSITE" id="PS50977">
    <property type="entry name" value="HTH_TETR_2"/>
    <property type="match status" value="1"/>
</dbReference>
<evidence type="ECO:0000256" key="2">
    <source>
        <dbReference type="ARBA" id="ARBA00023125"/>
    </source>
</evidence>
<reference evidence="7 9" key="1">
    <citation type="submission" date="2016-01" db="EMBL/GenBank/DDBJ databases">
        <title>The new phylogeny of the genus Mycobacterium.</title>
        <authorList>
            <person name="Tarcisio F."/>
            <person name="Conor M."/>
            <person name="Antonella G."/>
            <person name="Elisabetta G."/>
            <person name="Giulia F.S."/>
            <person name="Sara T."/>
            <person name="Anna F."/>
            <person name="Clotilde B."/>
            <person name="Roberto B."/>
            <person name="Veronica D.S."/>
            <person name="Fabio R."/>
            <person name="Monica P."/>
            <person name="Olivier J."/>
            <person name="Enrico T."/>
            <person name="Nicola S."/>
        </authorList>
    </citation>
    <scope>NUCLEOTIDE SEQUENCE [LARGE SCALE GENOMIC DNA]</scope>
    <source>
        <strain evidence="7 9">DSM 44160</strain>
    </source>
</reference>
<feature type="DNA-binding region" description="H-T-H motif" evidence="4">
    <location>
        <begin position="28"/>
        <end position="47"/>
    </location>
</feature>
<dbReference type="RefSeq" id="WP_065132361.1">
    <property type="nucleotide sequence ID" value="NZ_JACKSU010000076.1"/>
</dbReference>
<dbReference type="InterPro" id="IPR001647">
    <property type="entry name" value="HTH_TetR"/>
</dbReference>
<reference evidence="6 8" key="2">
    <citation type="submission" date="2016-06" db="EMBL/GenBank/DDBJ databases">
        <authorList>
            <person name="Kjaerup R.B."/>
            <person name="Dalgaard T.S."/>
            <person name="Juul-Madsen H.R."/>
        </authorList>
    </citation>
    <scope>NUCLEOTIDE SEQUENCE [LARGE SCALE GENOMIC DNA]</scope>
    <source>
        <strain evidence="6 8">1245752.6</strain>
    </source>
</reference>
<dbReference type="InterPro" id="IPR054156">
    <property type="entry name" value="YxaF_TetR_C"/>
</dbReference>
<dbReference type="SUPFAM" id="SSF48498">
    <property type="entry name" value="Tetracyclin repressor-like, C-terminal domain"/>
    <property type="match status" value="1"/>
</dbReference>
<dbReference type="InterPro" id="IPR036271">
    <property type="entry name" value="Tet_transcr_reg_TetR-rel_C_sf"/>
</dbReference>
<protein>
    <submittedName>
        <fullName evidence="6">TetR family transcriptional regulator</fullName>
    </submittedName>
</protein>
<evidence type="ECO:0000256" key="3">
    <source>
        <dbReference type="ARBA" id="ARBA00023163"/>
    </source>
</evidence>